<evidence type="ECO:0000313" key="6">
    <source>
        <dbReference type="Proteomes" id="UP000316612"/>
    </source>
</evidence>
<dbReference type="AlphaFoldDB" id="A0A4Y4DL52"/>
<evidence type="ECO:0000256" key="3">
    <source>
        <dbReference type="ARBA" id="ARBA00023204"/>
    </source>
</evidence>
<dbReference type="GO" id="GO:0004386">
    <property type="term" value="F:helicase activity"/>
    <property type="evidence" value="ECO:0007669"/>
    <property type="project" value="UniProtKB-KW"/>
</dbReference>
<dbReference type="Pfam" id="PF12705">
    <property type="entry name" value="PDDEXK_1"/>
    <property type="match status" value="1"/>
</dbReference>
<gene>
    <name evidence="5" type="ORF">AUR04nite_00860</name>
</gene>
<keyword evidence="2" id="KW-0347">Helicase</keyword>
<dbReference type="Proteomes" id="UP000316612">
    <property type="component" value="Unassembled WGS sequence"/>
</dbReference>
<keyword evidence="1" id="KW-0227">DNA damage</keyword>
<dbReference type="GO" id="GO:0006281">
    <property type="term" value="P:DNA repair"/>
    <property type="evidence" value="ECO:0007669"/>
    <property type="project" value="UniProtKB-KW"/>
</dbReference>
<dbReference type="InterPro" id="IPR011604">
    <property type="entry name" value="PDDEXK-like_dom_sf"/>
</dbReference>
<comment type="caution">
    <text evidence="5">The sequence shown here is derived from an EMBL/GenBank/DDBJ whole genome shotgun (WGS) entry which is preliminary data.</text>
</comment>
<dbReference type="InterPro" id="IPR038726">
    <property type="entry name" value="PDDEXK_AddAB-type"/>
</dbReference>
<proteinExistence type="predicted"/>
<keyword evidence="3" id="KW-0234">DNA repair</keyword>
<keyword evidence="6" id="KW-1185">Reference proteome</keyword>
<dbReference type="EMBL" id="BJNY01000001">
    <property type="protein sequence ID" value="GED04554.1"/>
    <property type="molecule type" value="Genomic_DNA"/>
</dbReference>
<reference evidence="5 6" key="1">
    <citation type="submission" date="2019-06" db="EMBL/GenBank/DDBJ databases">
        <title>Whole genome shotgun sequence of Glutamicibacter uratoxydans NBRC 15515.</title>
        <authorList>
            <person name="Hosoyama A."/>
            <person name="Uohara A."/>
            <person name="Ohji S."/>
            <person name="Ichikawa N."/>
        </authorList>
    </citation>
    <scope>NUCLEOTIDE SEQUENCE [LARGE SCALE GENOMIC DNA]</scope>
    <source>
        <strain evidence="5 6">NBRC 15515</strain>
    </source>
</reference>
<evidence type="ECO:0000313" key="5">
    <source>
        <dbReference type="EMBL" id="GED04554.1"/>
    </source>
</evidence>
<accession>A0A4Y4DL52</accession>
<organism evidence="5 6">
    <name type="scientific">Glutamicibacter uratoxydans</name>
    <name type="common">Arthrobacter uratoxydans</name>
    <dbReference type="NCBI Taxonomy" id="43667"/>
    <lineage>
        <taxon>Bacteria</taxon>
        <taxon>Bacillati</taxon>
        <taxon>Actinomycetota</taxon>
        <taxon>Actinomycetes</taxon>
        <taxon>Micrococcales</taxon>
        <taxon>Micrococcaceae</taxon>
        <taxon>Glutamicibacter</taxon>
    </lineage>
</organism>
<evidence type="ECO:0000256" key="1">
    <source>
        <dbReference type="ARBA" id="ARBA00022763"/>
    </source>
</evidence>
<name>A0A4Y4DL52_GLUUR</name>
<evidence type="ECO:0000256" key="2">
    <source>
        <dbReference type="ARBA" id="ARBA00022806"/>
    </source>
</evidence>
<dbReference type="Gene3D" id="3.90.320.10">
    <property type="match status" value="1"/>
</dbReference>
<keyword evidence="2" id="KW-0378">Hydrolase</keyword>
<protein>
    <recommendedName>
        <fullName evidence="4">PD-(D/E)XK endonuclease-like domain-containing protein</fullName>
    </recommendedName>
</protein>
<evidence type="ECO:0000259" key="4">
    <source>
        <dbReference type="Pfam" id="PF12705"/>
    </source>
</evidence>
<keyword evidence="2" id="KW-0067">ATP-binding</keyword>
<keyword evidence="2" id="KW-0547">Nucleotide-binding</keyword>
<feature type="domain" description="PD-(D/E)XK endonuclease-like" evidence="4">
    <location>
        <begin position="29"/>
        <end position="197"/>
    </location>
</feature>
<sequence>MESYYTEEIGKTREQWPDEAAWMVGGRKSGWKDIEDRLGQAIWQVNDYQRLAKEHEDEWRVIATELEFTITLGGVEVYGFIDQLRKYRDGRVIPVDLKSGSKLPGNAQIQLGTYALAVEQLMGIPRPTEGIILHLGRPATAHGKEKPSKDHSYDLTHWTPERLGALYAQMDTAERLGLYLPNPTADCERTCGLAQYCMVKGHVPSAEQYERKA</sequence>